<dbReference type="InterPro" id="IPR050164">
    <property type="entry name" value="Peptidase_C19"/>
</dbReference>
<dbReference type="PANTHER" id="PTHR24006:SF727">
    <property type="entry name" value="UBIQUITIN CARBOXYL-TERMINAL HYDROLASE 42"/>
    <property type="match status" value="1"/>
</dbReference>
<dbReference type="InterPro" id="IPR038765">
    <property type="entry name" value="Papain-like_cys_pep_sf"/>
</dbReference>
<dbReference type="InterPro" id="IPR018200">
    <property type="entry name" value="USP_CS"/>
</dbReference>
<dbReference type="Proteomes" id="UP000053369">
    <property type="component" value="Unassembled WGS sequence"/>
</dbReference>
<evidence type="ECO:0000313" key="3">
    <source>
        <dbReference type="Proteomes" id="UP000053369"/>
    </source>
</evidence>
<accession>A0A091RA82</accession>
<evidence type="ECO:0000313" key="2">
    <source>
        <dbReference type="EMBL" id="KFQ36748.1"/>
    </source>
</evidence>
<dbReference type="GO" id="GO:0004843">
    <property type="term" value="F:cysteine-type deubiquitinase activity"/>
    <property type="evidence" value="ECO:0007669"/>
    <property type="project" value="InterPro"/>
</dbReference>
<dbReference type="InterPro" id="IPR001394">
    <property type="entry name" value="Peptidase_C19_UCH"/>
</dbReference>
<dbReference type="GO" id="GO:0016579">
    <property type="term" value="P:protein deubiquitination"/>
    <property type="evidence" value="ECO:0007669"/>
    <property type="project" value="InterPro"/>
</dbReference>
<dbReference type="Gene3D" id="3.90.70.10">
    <property type="entry name" value="Cysteine proteinases"/>
    <property type="match status" value="2"/>
</dbReference>
<reference evidence="2 3" key="1">
    <citation type="submission" date="2014-04" db="EMBL/GenBank/DDBJ databases">
        <title>Genome evolution of avian class.</title>
        <authorList>
            <person name="Zhang G."/>
            <person name="Li C."/>
        </authorList>
    </citation>
    <scope>NUCLEOTIDE SEQUENCE [LARGE SCALE GENOMIC DNA]</scope>
    <source>
        <strain evidence="2">BGI_N332</strain>
    </source>
</reference>
<dbReference type="GO" id="GO:0042981">
    <property type="term" value="P:regulation of apoptotic process"/>
    <property type="evidence" value="ECO:0007669"/>
    <property type="project" value="TreeGrafter"/>
</dbReference>
<gene>
    <name evidence="2" type="ORF">N332_03080</name>
</gene>
<protein>
    <submittedName>
        <fullName evidence="2">Ubiquitin carboxyl-terminal hydrolase 42</fullName>
    </submittedName>
</protein>
<proteinExistence type="predicted"/>
<dbReference type="GO" id="GO:0005634">
    <property type="term" value="C:nucleus"/>
    <property type="evidence" value="ECO:0007669"/>
    <property type="project" value="TreeGrafter"/>
</dbReference>
<dbReference type="SUPFAM" id="SSF54001">
    <property type="entry name" value="Cysteine proteinases"/>
    <property type="match status" value="1"/>
</dbReference>
<dbReference type="PROSITE" id="PS00972">
    <property type="entry name" value="USP_1"/>
    <property type="match status" value="1"/>
</dbReference>
<dbReference type="InterPro" id="IPR028889">
    <property type="entry name" value="USP"/>
</dbReference>
<dbReference type="PROSITE" id="PS50235">
    <property type="entry name" value="USP_3"/>
    <property type="match status" value="1"/>
</dbReference>
<dbReference type="PANTHER" id="PTHR24006">
    <property type="entry name" value="UBIQUITIN CARBOXYL-TERMINAL HYDROLASE"/>
    <property type="match status" value="1"/>
</dbReference>
<keyword evidence="2" id="KW-0378">Hydrolase</keyword>
<dbReference type="PROSITE" id="PS00973">
    <property type="entry name" value="USP_2"/>
    <property type="match status" value="1"/>
</dbReference>
<name>A0A091RA82_9AVES</name>
<feature type="domain" description="USP" evidence="1">
    <location>
        <begin position="26"/>
        <end position="341"/>
    </location>
</feature>
<organism evidence="2 3">
    <name type="scientific">Mesitornis unicolor</name>
    <name type="common">brown roatelo</name>
    <dbReference type="NCBI Taxonomy" id="54374"/>
    <lineage>
        <taxon>Eukaryota</taxon>
        <taxon>Metazoa</taxon>
        <taxon>Chordata</taxon>
        <taxon>Craniata</taxon>
        <taxon>Vertebrata</taxon>
        <taxon>Euteleostomi</taxon>
        <taxon>Archelosauria</taxon>
        <taxon>Archosauria</taxon>
        <taxon>Dinosauria</taxon>
        <taxon>Saurischia</taxon>
        <taxon>Theropoda</taxon>
        <taxon>Coelurosauria</taxon>
        <taxon>Aves</taxon>
        <taxon>Neognathae</taxon>
        <taxon>Neoaves</taxon>
        <taxon>Columbimorphae</taxon>
        <taxon>Mesitornithiformes</taxon>
        <taxon>Mesitornithidae</taxon>
        <taxon>Mesitornis</taxon>
    </lineage>
</organism>
<dbReference type="EMBL" id="KK812746">
    <property type="protein sequence ID" value="KFQ36748.1"/>
    <property type="molecule type" value="Genomic_DNA"/>
</dbReference>
<sequence>MALPERDLCPPQKISMAWQQICGVGGGLYNLGSTCFINSILQCLTYTPPLANCLLSHEHSQPCAEQGFCMICTMEVHMKEVLFCSGSAVLPVTVVSELPQETISKKPLSGAFLRRKTLGIANCLPSSELQLPFISGCDSSSQASTLIHQIFGGFLRSRVTCFNCKAISDTYKAFHDILLDVNVKSSSVTEALKDFLKPEQPDGHKCGKLQLWGLCLCSRCAQLASASKRLMINHPINVLALCLKRFDAFSDRKISKACIQVVWYLEHLDLSTYVYRAAGEPLLYSLYGVLVHEGFSCNSGHYYCFVKASDGWWYKMNDDSVVLCNIETVLCQHAYLLFYDR</sequence>
<dbReference type="GO" id="GO:0005829">
    <property type="term" value="C:cytosol"/>
    <property type="evidence" value="ECO:0007669"/>
    <property type="project" value="TreeGrafter"/>
</dbReference>
<dbReference type="Pfam" id="PF00443">
    <property type="entry name" value="UCH"/>
    <property type="match status" value="1"/>
</dbReference>
<evidence type="ECO:0000259" key="1">
    <source>
        <dbReference type="PROSITE" id="PS50235"/>
    </source>
</evidence>
<dbReference type="AlphaFoldDB" id="A0A091RA82"/>
<keyword evidence="3" id="KW-1185">Reference proteome</keyword>